<evidence type="ECO:0000256" key="3">
    <source>
        <dbReference type="ARBA" id="ARBA00022801"/>
    </source>
</evidence>
<dbReference type="InterPro" id="IPR013517">
    <property type="entry name" value="FG-GAP"/>
</dbReference>
<reference evidence="6 7" key="1">
    <citation type="submission" date="2020-12" db="EMBL/GenBank/DDBJ databases">
        <title>Identification and biosynthesis of polyene macrolides produced by Streptomyces alfalfae Men-myco-93-63.</title>
        <authorList>
            <person name="Liu D."/>
            <person name="Li Y."/>
            <person name="Liu L."/>
            <person name="Han X."/>
            <person name="Shen F."/>
        </authorList>
    </citation>
    <scope>NUCLEOTIDE SEQUENCE [LARGE SCALE GENOMIC DNA]</scope>
    <source>
        <strain evidence="6 7">Men-myco-93-63</strain>
    </source>
</reference>
<keyword evidence="4" id="KW-0325">Glycoprotein</keyword>
<dbReference type="EMBL" id="CP065959">
    <property type="protein sequence ID" value="QQC87978.1"/>
    <property type="molecule type" value="Genomic_DNA"/>
</dbReference>
<evidence type="ECO:0000256" key="4">
    <source>
        <dbReference type="ARBA" id="ARBA00023180"/>
    </source>
</evidence>
<gene>
    <name evidence="6" type="ORF">I8755_05860</name>
</gene>
<sequence length="493" mass="49162">MRKNRSAALAAASFLLLTGAGIAAAPTAYAGTPGGTHADDRNSDFNGDGYEDVLVGAPGATVSGAKGAGLVTVQYGSTRGIGTTNVARFSQSTSGVSGAAEAGDGFGKAVATGDLDGDGYDDAVIGIPGEDLGDTADAGGVAILWGSKEGLKGAASDWLQTQEPTKGEQFGAGLAAARFTAETPGDLLAVMDRYGVELFAYDAAPQARGEAPLRRQAVERLAKAAGERHIQPKSLTTGDYDDNGYADLVVSGVTLGDEEPGHGWSVQYAGGADGLAYKNELRGGPAAASGDINNDGYDDLVTGEPASPDDGGETMTGGLVGVRYGTADGLLDEAKWWTQDAAGVPGVAERGDGWGADLSVAETNGDGYADVAIGAPGEDIGAVADAGAVWVLRGSENGMTATGAKSFDQDTADIPGVPEKGDKWGAQVRLTDPNRDGRSGLLAAAPGENAGDGFVWTLSADSGGVTASGTWSFGAATLGAPATGAAFGAAIDE</sequence>
<dbReference type="AlphaFoldDB" id="A0A7T4TWT6"/>
<dbReference type="Pfam" id="PF01839">
    <property type="entry name" value="FG-GAP"/>
    <property type="match status" value="4"/>
</dbReference>
<dbReference type="Proteomes" id="UP000596130">
    <property type="component" value="Chromosome"/>
</dbReference>
<evidence type="ECO:0000313" key="7">
    <source>
        <dbReference type="Proteomes" id="UP000596130"/>
    </source>
</evidence>
<evidence type="ECO:0000313" key="6">
    <source>
        <dbReference type="EMBL" id="QQC87978.1"/>
    </source>
</evidence>
<evidence type="ECO:0000256" key="2">
    <source>
        <dbReference type="ARBA" id="ARBA00022737"/>
    </source>
</evidence>
<dbReference type="PANTHER" id="PTHR23221">
    <property type="entry name" value="GLYCOSYLPHOSPHATIDYLINOSITOL PHOSPHOLIPASE D"/>
    <property type="match status" value="1"/>
</dbReference>
<dbReference type="PANTHER" id="PTHR23221:SF7">
    <property type="entry name" value="PHOSPHATIDYLINOSITOL-GLYCAN-SPECIFIC PHOSPHOLIPASE D"/>
    <property type="match status" value="1"/>
</dbReference>
<feature type="chain" id="PRO_5032551799" evidence="5">
    <location>
        <begin position="31"/>
        <end position="493"/>
    </location>
</feature>
<protein>
    <submittedName>
        <fullName evidence="6">FG-GAP repeat protein</fullName>
    </submittedName>
</protein>
<evidence type="ECO:0000256" key="1">
    <source>
        <dbReference type="ARBA" id="ARBA00022729"/>
    </source>
</evidence>
<dbReference type="SMART" id="SM00191">
    <property type="entry name" value="Int_alpha"/>
    <property type="match status" value="4"/>
</dbReference>
<dbReference type="InterPro" id="IPR028994">
    <property type="entry name" value="Integrin_alpha_N"/>
</dbReference>
<proteinExistence type="predicted"/>
<keyword evidence="1 5" id="KW-0732">Signal</keyword>
<organism evidence="6 7">
    <name type="scientific">Streptomyces alfalfae</name>
    <dbReference type="NCBI Taxonomy" id="1642299"/>
    <lineage>
        <taxon>Bacteria</taxon>
        <taxon>Bacillati</taxon>
        <taxon>Actinomycetota</taxon>
        <taxon>Actinomycetes</taxon>
        <taxon>Kitasatosporales</taxon>
        <taxon>Streptomycetaceae</taxon>
        <taxon>Streptomyces</taxon>
    </lineage>
</organism>
<dbReference type="RefSeq" id="WP_198501974.1">
    <property type="nucleotide sequence ID" value="NZ_CP065959.1"/>
</dbReference>
<dbReference type="SUPFAM" id="SSF69318">
    <property type="entry name" value="Integrin alpha N-terminal domain"/>
    <property type="match status" value="1"/>
</dbReference>
<dbReference type="Gene3D" id="2.130.10.130">
    <property type="entry name" value="Integrin alpha, N-terminal"/>
    <property type="match status" value="3"/>
</dbReference>
<evidence type="ECO:0000256" key="5">
    <source>
        <dbReference type="SAM" id="SignalP"/>
    </source>
</evidence>
<dbReference type="PROSITE" id="PS51470">
    <property type="entry name" value="FG_GAP"/>
    <property type="match status" value="2"/>
</dbReference>
<dbReference type="GO" id="GO:0016787">
    <property type="term" value="F:hydrolase activity"/>
    <property type="evidence" value="ECO:0007669"/>
    <property type="project" value="UniProtKB-KW"/>
</dbReference>
<keyword evidence="2" id="KW-0677">Repeat</keyword>
<accession>A0A7T4TWT6</accession>
<keyword evidence="3" id="KW-0378">Hydrolase</keyword>
<dbReference type="InterPro" id="IPR013519">
    <property type="entry name" value="Int_alpha_beta-p"/>
</dbReference>
<name>A0A7T4TWT6_9ACTN</name>
<feature type="signal peptide" evidence="5">
    <location>
        <begin position="1"/>
        <end position="30"/>
    </location>
</feature>